<proteinExistence type="predicted"/>
<keyword evidence="2" id="KW-1185">Reference proteome</keyword>
<dbReference type="EMBL" id="CP046566">
    <property type="protein sequence ID" value="QGW28502.1"/>
    <property type="molecule type" value="Genomic_DNA"/>
</dbReference>
<reference evidence="1 2" key="1">
    <citation type="submission" date="2019-11" db="EMBL/GenBank/DDBJ databases">
        <authorList>
            <person name="Im W.T."/>
        </authorList>
    </citation>
    <scope>NUCLEOTIDE SEQUENCE [LARGE SCALE GENOMIC DNA]</scope>
    <source>
        <strain evidence="1 2">SB-02</strain>
    </source>
</reference>
<name>A0A6I6GNJ4_9BACT</name>
<dbReference type="Proteomes" id="UP000426027">
    <property type="component" value="Chromosome"/>
</dbReference>
<evidence type="ECO:0000313" key="1">
    <source>
        <dbReference type="EMBL" id="QGW28502.1"/>
    </source>
</evidence>
<evidence type="ECO:0000313" key="2">
    <source>
        <dbReference type="Proteomes" id="UP000426027"/>
    </source>
</evidence>
<dbReference type="KEGG" id="fls:GLV81_10650"/>
<dbReference type="AlphaFoldDB" id="A0A6I6GNJ4"/>
<gene>
    <name evidence="1" type="ORF">GLV81_10650</name>
</gene>
<accession>A0A6I6GNJ4</accession>
<protein>
    <submittedName>
        <fullName evidence="1">Uncharacterized protein</fullName>
    </submittedName>
</protein>
<dbReference type="RefSeq" id="WP_157478855.1">
    <property type="nucleotide sequence ID" value="NZ_CP046566.1"/>
</dbReference>
<sequence>MYAQKAEDFIGDWKIIKVELSPNAEQEAKQFFSKLNAIFLKSTFHFKPNNSFSFDSPDEDLSIKDAV</sequence>
<organism evidence="1 2">
    <name type="scientific">Phnomibacter ginsenosidimutans</name>
    <dbReference type="NCBI Taxonomy" id="2676868"/>
    <lineage>
        <taxon>Bacteria</taxon>
        <taxon>Pseudomonadati</taxon>
        <taxon>Bacteroidota</taxon>
        <taxon>Chitinophagia</taxon>
        <taxon>Chitinophagales</taxon>
        <taxon>Chitinophagaceae</taxon>
        <taxon>Phnomibacter</taxon>
    </lineage>
</organism>